<evidence type="ECO:0000313" key="2">
    <source>
        <dbReference type="EMBL" id="ORZ40561.1"/>
    </source>
</evidence>
<reference evidence="3 4" key="1">
    <citation type="submission" date="2016-07" db="EMBL/GenBank/DDBJ databases">
        <title>Pervasive Adenine N6-methylation of Active Genes in Fungi.</title>
        <authorList>
            <consortium name="DOE Joint Genome Institute"/>
            <person name="Mondo S.J."/>
            <person name="Dannebaum R.O."/>
            <person name="Kuo R.C."/>
            <person name="Labutti K."/>
            <person name="Haridas S."/>
            <person name="Kuo A."/>
            <person name="Salamov A."/>
            <person name="Ahrendt S.R."/>
            <person name="Lipzen A."/>
            <person name="Sullivan W."/>
            <person name="Andreopoulos W.B."/>
            <person name="Clum A."/>
            <person name="Lindquist E."/>
            <person name="Daum C."/>
            <person name="Ramamoorthy G.K."/>
            <person name="Gryganskyi A."/>
            <person name="Culley D."/>
            <person name="Magnuson J.K."/>
            <person name="James T.Y."/>
            <person name="O'Malley M.A."/>
            <person name="Stajich J.E."/>
            <person name="Spatafora J.W."/>
            <person name="Visel A."/>
            <person name="Grigoriev I.V."/>
        </authorList>
    </citation>
    <scope>NUCLEOTIDE SEQUENCE [LARGE SCALE GENOMIC DNA]</scope>
    <source>
        <strain evidence="3 4">PL171</strain>
    </source>
</reference>
<evidence type="ECO:0000256" key="1">
    <source>
        <dbReference type="SAM" id="SignalP"/>
    </source>
</evidence>
<keyword evidence="1" id="KW-0732">Signal</keyword>
<protein>
    <recommendedName>
        <fullName evidence="5">TNFR-Cys domain-containing protein</fullName>
    </recommendedName>
</protein>
<keyword evidence="4" id="KW-1185">Reference proteome</keyword>
<sequence length="194" mass="20762">MHKPLFFPTMLTLIAVLVMTCIVHPSPANALRSIPASSIRNQIPAGKIISSPTNLHSQRAQAFAAGRTKIPPPSKSDLGSPLYPANDCWHCLPGRSECYDMCENAGDRYGRWSGCPRCNTCYNPDVPEDVARCTEDRCRDRGAFNGCIGGLSAAAAAQCLTLVQPSAVLACAGTRLGLGAMKVVPCFMAHCVPW</sequence>
<gene>
    <name evidence="3" type="ORF">BCR44DRAFT_46491</name>
    <name evidence="2" type="ORF">BCR44DRAFT_46493</name>
</gene>
<dbReference type="EMBL" id="MCFL01000003">
    <property type="protein sequence ID" value="ORZ40561.1"/>
    <property type="molecule type" value="Genomic_DNA"/>
</dbReference>
<proteinExistence type="predicted"/>
<dbReference type="AlphaFoldDB" id="A0A1Y2I2W9"/>
<name>A0A1Y2I2W9_9FUNG</name>
<evidence type="ECO:0008006" key="5">
    <source>
        <dbReference type="Google" id="ProtNLM"/>
    </source>
</evidence>
<organism evidence="3 4">
    <name type="scientific">Catenaria anguillulae PL171</name>
    <dbReference type="NCBI Taxonomy" id="765915"/>
    <lineage>
        <taxon>Eukaryota</taxon>
        <taxon>Fungi</taxon>
        <taxon>Fungi incertae sedis</taxon>
        <taxon>Blastocladiomycota</taxon>
        <taxon>Blastocladiomycetes</taxon>
        <taxon>Blastocladiales</taxon>
        <taxon>Catenariaceae</taxon>
        <taxon>Catenaria</taxon>
    </lineage>
</organism>
<evidence type="ECO:0000313" key="3">
    <source>
        <dbReference type="EMBL" id="ORZ40564.1"/>
    </source>
</evidence>
<accession>A0A1Y2I2W9</accession>
<evidence type="ECO:0000313" key="4">
    <source>
        <dbReference type="Proteomes" id="UP000193411"/>
    </source>
</evidence>
<dbReference type="EMBL" id="MCFL01000003">
    <property type="protein sequence ID" value="ORZ40564.1"/>
    <property type="molecule type" value="Genomic_DNA"/>
</dbReference>
<feature type="signal peptide" evidence="1">
    <location>
        <begin position="1"/>
        <end position="30"/>
    </location>
</feature>
<feature type="chain" id="PRO_5011907736" description="TNFR-Cys domain-containing protein" evidence="1">
    <location>
        <begin position="31"/>
        <end position="194"/>
    </location>
</feature>
<comment type="caution">
    <text evidence="3">The sequence shown here is derived from an EMBL/GenBank/DDBJ whole genome shotgun (WGS) entry which is preliminary data.</text>
</comment>
<dbReference type="Proteomes" id="UP000193411">
    <property type="component" value="Unassembled WGS sequence"/>
</dbReference>